<dbReference type="InterPro" id="IPR013656">
    <property type="entry name" value="PAS_4"/>
</dbReference>
<dbReference type="SMART" id="SM00091">
    <property type="entry name" value="PAS"/>
    <property type="match status" value="4"/>
</dbReference>
<name>A0A1D3L3V6_9EURY</name>
<feature type="domain" description="PAC" evidence="2">
    <location>
        <begin position="215"/>
        <end position="268"/>
    </location>
</feature>
<dbReference type="PANTHER" id="PTHR44757">
    <property type="entry name" value="DIGUANYLATE CYCLASE DGCP"/>
    <property type="match status" value="1"/>
</dbReference>
<dbReference type="CDD" id="cd00130">
    <property type="entry name" value="PAS"/>
    <property type="match status" value="4"/>
</dbReference>
<feature type="domain" description="PAC" evidence="2">
    <location>
        <begin position="459"/>
        <end position="511"/>
    </location>
</feature>
<protein>
    <submittedName>
        <fullName evidence="3">Methanogenesis regulatory histidine kinase FilI</fullName>
        <ecNumber evidence="3">2.7.13.3</ecNumber>
    </submittedName>
</protein>
<proteinExistence type="predicted"/>
<accession>A0A1D3L3V6</accession>
<dbReference type="EMBL" id="LT607756">
    <property type="protein sequence ID" value="SCG86267.1"/>
    <property type="molecule type" value="Genomic_DNA"/>
</dbReference>
<dbReference type="InterPro" id="IPR035965">
    <property type="entry name" value="PAS-like_dom_sf"/>
</dbReference>
<dbReference type="Proteomes" id="UP000094707">
    <property type="component" value="Chromosome I"/>
</dbReference>
<gene>
    <name evidence="3" type="primary">filI</name>
    <name evidence="3" type="ORF">MCBB_1712</name>
</gene>
<dbReference type="NCBIfam" id="TIGR00229">
    <property type="entry name" value="sensory_box"/>
    <property type="match status" value="4"/>
</dbReference>
<keyword evidence="4" id="KW-1185">Reference proteome</keyword>
<dbReference type="PROSITE" id="PS50112">
    <property type="entry name" value="PAS"/>
    <property type="match status" value="4"/>
</dbReference>
<feature type="domain" description="PAC" evidence="2">
    <location>
        <begin position="337"/>
        <end position="389"/>
    </location>
</feature>
<keyword evidence="3" id="KW-0418">Kinase</keyword>
<reference evidence="3 4" key="1">
    <citation type="submission" date="2016-08" db="EMBL/GenBank/DDBJ databases">
        <authorList>
            <person name="Seilhamer J.J."/>
        </authorList>
    </citation>
    <scope>NUCLEOTIDE SEQUENCE [LARGE SCALE GENOMIC DNA]</scope>
    <source>
        <strain evidence="3">Buetzberg</strain>
    </source>
</reference>
<evidence type="ECO:0000259" key="2">
    <source>
        <dbReference type="PROSITE" id="PS50113"/>
    </source>
</evidence>
<sequence length="548" mass="63638">MSQGYAKMYGLDFCDENNFKSIYSSGILDLMDDAIIILDENFDITYWNLAAEKMYGWKAEEVKGKNIDMLFCKNFDAQKKKDFLDKMLKKGKFDVEITHKTRDGTVIIVNSRIITIKCMETIRGYVVLNNPTIINEFVDDVKKNYSIVKTIFENTTDSIYLKDINGHYIMINKAGADAFRKKPEDIIGLGDRQLFPEEEAAAIISCDKEIMESGKTRTFEETNHFQGISRTYLSTKGPYRDSEGNIKGLFGISKDITRIKEAEKERTYKALMLSQVNDAVVMINNEKCITYWNKGAELIYNLKSDEVMGKPREDVYKWSTIESERSAYHKLEKNGYWHGDNVHVRWDGKKIYAETTLSTVTNDNNEKIGILAVIRDVTERKYLEKKLQKSEERYRIMIEKAKSGVLLIGSKGNVKYINKKMTEMLGLTAREVFNRSIFDLIDDRTVRAFRNHFRLDKGNPFEVKFIRKDGSYMWALVSTKTLFKDNKEYMGSILIVNDITARRDMEKSLMDAMIEKDRNFKLIVGNMAEALKLLMKQEYSEDYDKEYT</sequence>
<dbReference type="EC" id="2.7.13.3" evidence="3"/>
<dbReference type="STRING" id="118062.MCBB_1712"/>
<dbReference type="SMART" id="SM00086">
    <property type="entry name" value="PAC"/>
    <property type="match status" value="2"/>
</dbReference>
<feature type="domain" description="PAS" evidence="1">
    <location>
        <begin position="144"/>
        <end position="214"/>
    </location>
</feature>
<dbReference type="Pfam" id="PF08448">
    <property type="entry name" value="PAS_4"/>
    <property type="match status" value="1"/>
</dbReference>
<evidence type="ECO:0000259" key="1">
    <source>
        <dbReference type="PROSITE" id="PS50112"/>
    </source>
</evidence>
<dbReference type="InterPro" id="IPR000700">
    <property type="entry name" value="PAS-assoc_C"/>
</dbReference>
<feature type="domain" description="PAS" evidence="1">
    <location>
        <begin position="265"/>
        <end position="310"/>
    </location>
</feature>
<dbReference type="InterPro" id="IPR000014">
    <property type="entry name" value="PAS"/>
</dbReference>
<evidence type="ECO:0000313" key="3">
    <source>
        <dbReference type="EMBL" id="SCG86267.1"/>
    </source>
</evidence>
<feature type="domain" description="PAS" evidence="1">
    <location>
        <begin position="390"/>
        <end position="454"/>
    </location>
</feature>
<dbReference type="InterPro" id="IPR001610">
    <property type="entry name" value="PAC"/>
</dbReference>
<organism evidence="3 4">
    <name type="scientific">Methanobacterium congolense</name>
    <dbReference type="NCBI Taxonomy" id="118062"/>
    <lineage>
        <taxon>Archaea</taxon>
        <taxon>Methanobacteriati</taxon>
        <taxon>Methanobacteriota</taxon>
        <taxon>Methanomada group</taxon>
        <taxon>Methanobacteria</taxon>
        <taxon>Methanobacteriales</taxon>
        <taxon>Methanobacteriaceae</taxon>
        <taxon>Methanobacterium</taxon>
    </lineage>
</organism>
<dbReference type="PROSITE" id="PS50113">
    <property type="entry name" value="PAC"/>
    <property type="match status" value="3"/>
</dbReference>
<dbReference type="GO" id="GO:0004673">
    <property type="term" value="F:protein histidine kinase activity"/>
    <property type="evidence" value="ECO:0007669"/>
    <property type="project" value="UniProtKB-EC"/>
</dbReference>
<dbReference type="KEGG" id="mcub:MCBB_1712"/>
<dbReference type="AlphaFoldDB" id="A0A1D3L3V6"/>
<dbReference type="Pfam" id="PF13426">
    <property type="entry name" value="PAS_9"/>
    <property type="match status" value="3"/>
</dbReference>
<dbReference type="PANTHER" id="PTHR44757:SF2">
    <property type="entry name" value="BIOFILM ARCHITECTURE MAINTENANCE PROTEIN MBAA"/>
    <property type="match status" value="1"/>
</dbReference>
<keyword evidence="3" id="KW-0808">Transferase</keyword>
<dbReference type="Gene3D" id="3.30.450.20">
    <property type="entry name" value="PAS domain"/>
    <property type="match status" value="4"/>
</dbReference>
<evidence type="ECO:0000313" key="4">
    <source>
        <dbReference type="Proteomes" id="UP000094707"/>
    </source>
</evidence>
<dbReference type="InterPro" id="IPR052155">
    <property type="entry name" value="Biofilm_reg_signaling"/>
</dbReference>
<dbReference type="SUPFAM" id="SSF55785">
    <property type="entry name" value="PYP-like sensor domain (PAS domain)"/>
    <property type="match status" value="4"/>
</dbReference>
<feature type="domain" description="PAS" evidence="1">
    <location>
        <begin position="27"/>
        <end position="91"/>
    </location>
</feature>